<dbReference type="InterPro" id="IPR015421">
    <property type="entry name" value="PyrdxlP-dep_Trfase_major"/>
</dbReference>
<dbReference type="EMBL" id="SOJN01000065">
    <property type="protein sequence ID" value="TET46125.1"/>
    <property type="molecule type" value="Genomic_DNA"/>
</dbReference>
<keyword evidence="2" id="KW-0808">Transferase</keyword>
<sequence>MGKKRKISCLSEYRNEFPHTESCIYFNHASRSPMPKRSLQAMYAFLEKSVKSGEEIDDEAFEVLAETRRDLAKLLGCSQSEIALLPNTGMGINLAAHGIHFKEGESVVLAVNEFPSNYYPWANLKSKGVQIQFAELERGCVTPQTIEAAIDDTTKAVSLSMVDYSRGYRPDLKAIGELCKRKKVTLVVDGMQSVGVMDFDVKDYEIDVLACGGGKWLMGPQGAGFAYISEKTQDWLKPAFTTWLSVMSSFDFENLLTRRFDPFPGARKFELGTYPYADYYALRESLKLILEIGIDEIWRSSSLSCQLLLDYLGTSRYEILSSTDDARRSSIVAFTCKDVDKLYNRLKEKNFILSKREGAIRVSFHFYNTEEEVRHLIDELTQNG</sequence>
<dbReference type="InterPro" id="IPR015424">
    <property type="entry name" value="PyrdxlP-dep_Trfase"/>
</dbReference>
<reference evidence="2 3" key="1">
    <citation type="submission" date="2019-03" db="EMBL/GenBank/DDBJ databases">
        <title>Metabolic potential of uncultured bacteria and archaea associated with petroleum seepage in deep-sea sediments.</title>
        <authorList>
            <person name="Dong X."/>
            <person name="Hubert C."/>
        </authorList>
    </citation>
    <scope>NUCLEOTIDE SEQUENCE [LARGE SCALE GENOMIC DNA]</scope>
    <source>
        <strain evidence="2">E44_bin18</strain>
    </source>
</reference>
<evidence type="ECO:0000313" key="3">
    <source>
        <dbReference type="Proteomes" id="UP000315525"/>
    </source>
</evidence>
<dbReference type="Gene3D" id="3.40.640.10">
    <property type="entry name" value="Type I PLP-dependent aspartate aminotransferase-like (Major domain)"/>
    <property type="match status" value="1"/>
</dbReference>
<proteinExistence type="predicted"/>
<name>A0A523UUD0_UNCT6</name>
<evidence type="ECO:0000259" key="1">
    <source>
        <dbReference type="Pfam" id="PF00266"/>
    </source>
</evidence>
<accession>A0A523UUD0</accession>
<dbReference type="PANTHER" id="PTHR43586">
    <property type="entry name" value="CYSTEINE DESULFURASE"/>
    <property type="match status" value="1"/>
</dbReference>
<evidence type="ECO:0000313" key="2">
    <source>
        <dbReference type="EMBL" id="TET46125.1"/>
    </source>
</evidence>
<dbReference type="Proteomes" id="UP000315525">
    <property type="component" value="Unassembled WGS sequence"/>
</dbReference>
<organism evidence="2 3">
    <name type="scientific">candidate division TA06 bacterium</name>
    <dbReference type="NCBI Taxonomy" id="2250710"/>
    <lineage>
        <taxon>Bacteria</taxon>
        <taxon>Bacteria division TA06</taxon>
    </lineage>
</organism>
<dbReference type="AlphaFoldDB" id="A0A523UUD0"/>
<comment type="caution">
    <text evidence="2">The sequence shown here is derived from an EMBL/GenBank/DDBJ whole genome shotgun (WGS) entry which is preliminary data.</text>
</comment>
<dbReference type="InterPro" id="IPR015422">
    <property type="entry name" value="PyrdxlP-dep_Trfase_small"/>
</dbReference>
<feature type="domain" description="Aminotransferase class V" evidence="1">
    <location>
        <begin position="24"/>
        <end position="376"/>
    </location>
</feature>
<dbReference type="SUPFAM" id="SSF53383">
    <property type="entry name" value="PLP-dependent transferases"/>
    <property type="match status" value="1"/>
</dbReference>
<dbReference type="InterPro" id="IPR000192">
    <property type="entry name" value="Aminotrans_V_dom"/>
</dbReference>
<gene>
    <name evidence="2" type="ORF">E3J62_05185</name>
</gene>
<dbReference type="Pfam" id="PF00266">
    <property type="entry name" value="Aminotran_5"/>
    <property type="match status" value="1"/>
</dbReference>
<dbReference type="GO" id="GO:0008483">
    <property type="term" value="F:transaminase activity"/>
    <property type="evidence" value="ECO:0007669"/>
    <property type="project" value="UniProtKB-KW"/>
</dbReference>
<dbReference type="Gene3D" id="3.90.1150.10">
    <property type="entry name" value="Aspartate Aminotransferase, domain 1"/>
    <property type="match status" value="1"/>
</dbReference>
<protein>
    <submittedName>
        <fullName evidence="2">Aminotransferase class V-fold PLP-dependent enzyme</fullName>
    </submittedName>
</protein>
<dbReference type="PANTHER" id="PTHR43586:SF15">
    <property type="entry name" value="BLR3095 PROTEIN"/>
    <property type="match status" value="1"/>
</dbReference>
<keyword evidence="2" id="KW-0032">Aminotransferase</keyword>